<keyword evidence="6" id="KW-1185">Reference proteome</keyword>
<name>A0A1M6GPQ3_BUTFI</name>
<gene>
    <name evidence="5" type="ORF">SAMN02745229_04122</name>
</gene>
<organism evidence="5 6">
    <name type="scientific">Butyrivibrio fibrisolvens DSM 3071</name>
    <dbReference type="NCBI Taxonomy" id="1121131"/>
    <lineage>
        <taxon>Bacteria</taxon>
        <taxon>Bacillati</taxon>
        <taxon>Bacillota</taxon>
        <taxon>Clostridia</taxon>
        <taxon>Lachnospirales</taxon>
        <taxon>Lachnospiraceae</taxon>
        <taxon>Butyrivibrio</taxon>
    </lineage>
</organism>
<dbReference type="InterPro" id="IPR002104">
    <property type="entry name" value="Integrase_catalytic"/>
</dbReference>
<evidence type="ECO:0000256" key="3">
    <source>
        <dbReference type="ARBA" id="ARBA00023172"/>
    </source>
</evidence>
<dbReference type="GO" id="GO:0003677">
    <property type="term" value="F:DNA binding"/>
    <property type="evidence" value="ECO:0007669"/>
    <property type="project" value="UniProtKB-KW"/>
</dbReference>
<keyword evidence="2" id="KW-0238">DNA-binding</keyword>
<dbReference type="RefSeq" id="WP_073390564.1">
    <property type="nucleotide sequence ID" value="NZ_FQXK01000070.1"/>
</dbReference>
<protein>
    <submittedName>
        <fullName evidence="5">Site-specific recombinase XerD</fullName>
    </submittedName>
</protein>
<evidence type="ECO:0000259" key="4">
    <source>
        <dbReference type="PROSITE" id="PS51898"/>
    </source>
</evidence>
<dbReference type="Pfam" id="PF00589">
    <property type="entry name" value="Phage_integrase"/>
    <property type="match status" value="1"/>
</dbReference>
<dbReference type="GO" id="GO:0006310">
    <property type="term" value="P:DNA recombination"/>
    <property type="evidence" value="ECO:0007669"/>
    <property type="project" value="UniProtKB-KW"/>
</dbReference>
<dbReference type="SUPFAM" id="SSF56349">
    <property type="entry name" value="DNA breaking-rejoining enzymes"/>
    <property type="match status" value="1"/>
</dbReference>
<dbReference type="STRING" id="1121131.SAMN02745229_04122"/>
<evidence type="ECO:0000256" key="1">
    <source>
        <dbReference type="ARBA" id="ARBA00008857"/>
    </source>
</evidence>
<dbReference type="GO" id="GO:0015074">
    <property type="term" value="P:DNA integration"/>
    <property type="evidence" value="ECO:0007669"/>
    <property type="project" value="InterPro"/>
</dbReference>
<dbReference type="Gene3D" id="1.10.443.10">
    <property type="entry name" value="Intergrase catalytic core"/>
    <property type="match status" value="1"/>
</dbReference>
<dbReference type="AlphaFoldDB" id="A0A1M6GPQ3"/>
<keyword evidence="3" id="KW-0233">DNA recombination</keyword>
<reference evidence="6" key="1">
    <citation type="submission" date="2016-11" db="EMBL/GenBank/DDBJ databases">
        <authorList>
            <person name="Varghese N."/>
            <person name="Submissions S."/>
        </authorList>
    </citation>
    <scope>NUCLEOTIDE SEQUENCE [LARGE SCALE GENOMIC DNA]</scope>
    <source>
        <strain evidence="6">DSM 3071</strain>
    </source>
</reference>
<dbReference type="Proteomes" id="UP000184278">
    <property type="component" value="Unassembled WGS sequence"/>
</dbReference>
<dbReference type="OrthoDB" id="9766545at2"/>
<dbReference type="PANTHER" id="PTHR30349">
    <property type="entry name" value="PHAGE INTEGRASE-RELATED"/>
    <property type="match status" value="1"/>
</dbReference>
<evidence type="ECO:0000313" key="6">
    <source>
        <dbReference type="Proteomes" id="UP000184278"/>
    </source>
</evidence>
<dbReference type="InterPro" id="IPR050090">
    <property type="entry name" value="Tyrosine_recombinase_XerCD"/>
</dbReference>
<evidence type="ECO:0000256" key="2">
    <source>
        <dbReference type="ARBA" id="ARBA00023125"/>
    </source>
</evidence>
<proteinExistence type="inferred from homology"/>
<feature type="domain" description="Tyr recombinase" evidence="4">
    <location>
        <begin position="103"/>
        <end position="298"/>
    </location>
</feature>
<evidence type="ECO:0000313" key="5">
    <source>
        <dbReference type="EMBL" id="SHJ11941.1"/>
    </source>
</evidence>
<accession>A0A1M6GPQ3</accession>
<dbReference type="InterPro" id="IPR013762">
    <property type="entry name" value="Integrase-like_cat_sf"/>
</dbReference>
<comment type="similarity">
    <text evidence="1">Belongs to the 'phage' integrase family.</text>
</comment>
<dbReference type="GeneID" id="89510296"/>
<dbReference type="EMBL" id="FQXK01000070">
    <property type="protein sequence ID" value="SHJ11941.1"/>
    <property type="molecule type" value="Genomic_DNA"/>
</dbReference>
<dbReference type="PANTHER" id="PTHR30349:SF41">
    <property type="entry name" value="INTEGRASE_RECOMBINASE PROTEIN MJ0367-RELATED"/>
    <property type="match status" value="1"/>
</dbReference>
<sequence length="317" mass="37307">MTFEKRLNDAFEEMMSYRTSVGYATATYRSSVPPFIRFCVEKFPNSELITPEMIDEWLAFYPYTINSKAAFIALLREYTRYLNFLGYEDYIPDDGYTVKRIAYNPYLFTDVELSGLFNAIDSIQGATCGKRYLPEIVLPVYSRLIYCCGLRPQEPPAIRTEDIDLKTGDLYIRQSKRHKDRHIIMSDDMMKLCKKYDALAGKREWFFQKWDGNPYETSWYNNVWRRIIKTCGIQWKGNPRPYDLRHAFASRNILKWINSGKDVMELLTYLSAYMGHSELTSTLYYVHLLPDNLRKAKGIDWDILSKIYGEEVSCDED</sequence>
<dbReference type="InterPro" id="IPR011010">
    <property type="entry name" value="DNA_brk_join_enz"/>
</dbReference>
<dbReference type="PROSITE" id="PS51898">
    <property type="entry name" value="TYR_RECOMBINASE"/>
    <property type="match status" value="1"/>
</dbReference>